<reference evidence="1 2" key="1">
    <citation type="submission" date="2018-03" db="EMBL/GenBank/DDBJ databases">
        <authorList>
            <person name="Guldener U."/>
        </authorList>
    </citation>
    <scope>NUCLEOTIDE SEQUENCE [LARGE SCALE GENOMIC DNA]</scope>
    <source>
        <strain evidence="1 2">NBRC100155</strain>
    </source>
</reference>
<dbReference type="GO" id="GO:0072546">
    <property type="term" value="C:EMC complex"/>
    <property type="evidence" value="ECO:0007669"/>
    <property type="project" value="InterPro"/>
</dbReference>
<keyword evidence="2" id="KW-1185">Reference proteome</keyword>
<gene>
    <name evidence="1" type="ORF">UTRI_10577</name>
</gene>
<dbReference type="Pfam" id="PF03665">
    <property type="entry name" value="UPF0172"/>
    <property type="match status" value="1"/>
</dbReference>
<dbReference type="InterPro" id="IPR005366">
    <property type="entry name" value="EMC8/9"/>
</dbReference>
<evidence type="ECO:0000313" key="1">
    <source>
        <dbReference type="EMBL" id="SPO27460.1"/>
    </source>
</evidence>
<dbReference type="EMBL" id="OOIN01000017">
    <property type="protein sequence ID" value="SPO27460.1"/>
    <property type="molecule type" value="Genomic_DNA"/>
</dbReference>
<protein>
    <recommendedName>
        <fullName evidence="3">MPN domain-containing protein</fullName>
    </recommendedName>
</protein>
<accession>A0A5C3EBA6</accession>
<name>A0A5C3EBA6_9BASI</name>
<evidence type="ECO:0000313" key="2">
    <source>
        <dbReference type="Proteomes" id="UP000324022"/>
    </source>
</evidence>
<organism evidence="1 2">
    <name type="scientific">Ustilago trichophora</name>
    <dbReference type="NCBI Taxonomy" id="86804"/>
    <lineage>
        <taxon>Eukaryota</taxon>
        <taxon>Fungi</taxon>
        <taxon>Dikarya</taxon>
        <taxon>Basidiomycota</taxon>
        <taxon>Ustilaginomycotina</taxon>
        <taxon>Ustilaginomycetes</taxon>
        <taxon>Ustilaginales</taxon>
        <taxon>Ustilaginaceae</taxon>
        <taxon>Ustilago</taxon>
    </lineage>
</organism>
<dbReference type="CDD" id="cd08060">
    <property type="entry name" value="MPN_UPF0172"/>
    <property type="match status" value="1"/>
</dbReference>
<sequence>MSAISSFSVSPLAYKKLVLHTAKYPTARVLGLLLADPTSSSSGSVTITDTIPISHHWTALAPMAEVALSLATSYASSKNLTVVGLYEAPELVSERTPSQQASKLAEKIGTLANKEALLLLVNNATLLNPHNHSLSGYSVPANASGKGEAKPKALQGSAVTLQDENKAEQLESAVRKERTWEKLVDFDDHLEDPSLDWLQNTAITA</sequence>
<proteinExistence type="predicted"/>
<dbReference type="Proteomes" id="UP000324022">
    <property type="component" value="Unassembled WGS sequence"/>
</dbReference>
<dbReference type="PANTHER" id="PTHR12941:SF10">
    <property type="entry name" value="ER MEMBRANE PROTEIN COMPLEX SUBUNIT 8_9 HOMOLOG"/>
    <property type="match status" value="1"/>
</dbReference>
<evidence type="ECO:0008006" key="3">
    <source>
        <dbReference type="Google" id="ProtNLM"/>
    </source>
</evidence>
<dbReference type="PANTHER" id="PTHR12941">
    <property type="entry name" value="ER MEMBRANE PROTEIN COMPLEX"/>
    <property type="match status" value="1"/>
</dbReference>
<dbReference type="OrthoDB" id="194468at2759"/>
<dbReference type="AlphaFoldDB" id="A0A5C3EBA6"/>